<evidence type="ECO:0000313" key="3">
    <source>
        <dbReference type="Proteomes" id="UP001244011"/>
    </source>
</evidence>
<feature type="signal peptide" evidence="1">
    <location>
        <begin position="1"/>
        <end position="23"/>
    </location>
</feature>
<reference evidence="2" key="1">
    <citation type="submission" date="2023-06" db="EMBL/GenBank/DDBJ databases">
        <title>Genome-scale phylogeny and comparative genomics of the fungal order Sordariales.</title>
        <authorList>
            <consortium name="Lawrence Berkeley National Laboratory"/>
            <person name="Hensen N."/>
            <person name="Bonometti L."/>
            <person name="Westerberg I."/>
            <person name="Brannstrom I.O."/>
            <person name="Guillou S."/>
            <person name="Cros-Aarteil S."/>
            <person name="Calhoun S."/>
            <person name="Haridas S."/>
            <person name="Kuo A."/>
            <person name="Mondo S."/>
            <person name="Pangilinan J."/>
            <person name="Riley R."/>
            <person name="Labutti K."/>
            <person name="Andreopoulos B."/>
            <person name="Lipzen A."/>
            <person name="Chen C."/>
            <person name="Yanf M."/>
            <person name="Daum C."/>
            <person name="Ng V."/>
            <person name="Clum A."/>
            <person name="Steindorff A."/>
            <person name="Ohm R."/>
            <person name="Martin F."/>
            <person name="Silar P."/>
            <person name="Natvig D."/>
            <person name="Lalanne C."/>
            <person name="Gautier V."/>
            <person name="Ament-Velasquez S.L."/>
            <person name="Kruys A."/>
            <person name="Hutchinson M.I."/>
            <person name="Powell A.J."/>
            <person name="Barry K."/>
            <person name="Miller A.N."/>
            <person name="Grigoriev I.V."/>
            <person name="Debuchy R."/>
            <person name="Gladieux P."/>
            <person name="Thoren M.H."/>
            <person name="Johannesson H."/>
        </authorList>
    </citation>
    <scope>NUCLEOTIDE SEQUENCE</scope>
    <source>
        <strain evidence="2">8032-3</strain>
    </source>
</reference>
<protein>
    <recommendedName>
        <fullName evidence="4">Secreted protein</fullName>
    </recommendedName>
</protein>
<keyword evidence="3" id="KW-1185">Reference proteome</keyword>
<keyword evidence="1" id="KW-0732">Signal</keyword>
<name>A0AAJ0C0Y8_9PEZI</name>
<organism evidence="2 3">
    <name type="scientific">Phialemonium atrogriseum</name>
    <dbReference type="NCBI Taxonomy" id="1093897"/>
    <lineage>
        <taxon>Eukaryota</taxon>
        <taxon>Fungi</taxon>
        <taxon>Dikarya</taxon>
        <taxon>Ascomycota</taxon>
        <taxon>Pezizomycotina</taxon>
        <taxon>Sordariomycetes</taxon>
        <taxon>Sordariomycetidae</taxon>
        <taxon>Cephalothecales</taxon>
        <taxon>Cephalothecaceae</taxon>
        <taxon>Phialemonium</taxon>
    </lineage>
</organism>
<gene>
    <name evidence="2" type="ORF">QBC33DRAFT_62441</name>
</gene>
<comment type="caution">
    <text evidence="2">The sequence shown here is derived from an EMBL/GenBank/DDBJ whole genome shotgun (WGS) entry which is preliminary data.</text>
</comment>
<feature type="chain" id="PRO_5042551561" description="Secreted protein" evidence="1">
    <location>
        <begin position="24"/>
        <end position="71"/>
    </location>
</feature>
<dbReference type="Proteomes" id="UP001244011">
    <property type="component" value="Unassembled WGS sequence"/>
</dbReference>
<evidence type="ECO:0000313" key="2">
    <source>
        <dbReference type="EMBL" id="KAK1767935.1"/>
    </source>
</evidence>
<dbReference type="RefSeq" id="XP_060284148.1">
    <property type="nucleotide sequence ID" value="XM_060432936.1"/>
</dbReference>
<dbReference type="GeneID" id="85316123"/>
<evidence type="ECO:0008006" key="4">
    <source>
        <dbReference type="Google" id="ProtNLM"/>
    </source>
</evidence>
<dbReference type="EMBL" id="MU839007">
    <property type="protein sequence ID" value="KAK1767935.1"/>
    <property type="molecule type" value="Genomic_DNA"/>
</dbReference>
<dbReference type="AlphaFoldDB" id="A0AAJ0C0Y8"/>
<evidence type="ECO:0000256" key="1">
    <source>
        <dbReference type="SAM" id="SignalP"/>
    </source>
</evidence>
<proteinExistence type="predicted"/>
<sequence length="71" mass="8093">MSLFFLFIFFSVRARLFIPPSFATPTIKQKDVNFPFQKHRYVQNAVLALGQSGTALSQSEQIEICIIPCHC</sequence>
<accession>A0AAJ0C0Y8</accession>